<evidence type="ECO:0000313" key="7">
    <source>
        <dbReference type="EMBL" id="MSS20072.1"/>
    </source>
</evidence>
<keyword evidence="2" id="KW-0547">Nucleotide-binding</keyword>
<dbReference type="InterPro" id="IPR053149">
    <property type="entry name" value="TPK"/>
</dbReference>
<protein>
    <recommendedName>
        <fullName evidence="5">Thiamine diphosphokinase</fullName>
        <ecNumber evidence="5">2.7.6.2</ecNumber>
    </recommendedName>
</protein>
<dbReference type="InterPro" id="IPR007371">
    <property type="entry name" value="TPK_catalytic"/>
</dbReference>
<dbReference type="CDD" id="cd07995">
    <property type="entry name" value="TPK"/>
    <property type="match status" value="1"/>
</dbReference>
<gene>
    <name evidence="7" type="ORF">FYJ52_06635</name>
</gene>
<keyword evidence="3 7" id="KW-0418">Kinase</keyword>
<evidence type="ECO:0000313" key="8">
    <source>
        <dbReference type="Proteomes" id="UP000461754"/>
    </source>
</evidence>
<evidence type="ECO:0000256" key="1">
    <source>
        <dbReference type="ARBA" id="ARBA00022679"/>
    </source>
</evidence>
<dbReference type="InterPro" id="IPR006282">
    <property type="entry name" value="Thi_PPkinase"/>
</dbReference>
<dbReference type="Proteomes" id="UP000461754">
    <property type="component" value="Unassembled WGS sequence"/>
</dbReference>
<dbReference type="GO" id="GO:0016301">
    <property type="term" value="F:kinase activity"/>
    <property type="evidence" value="ECO:0007669"/>
    <property type="project" value="UniProtKB-KW"/>
</dbReference>
<evidence type="ECO:0000259" key="6">
    <source>
        <dbReference type="SMART" id="SM00983"/>
    </source>
</evidence>
<dbReference type="InterPro" id="IPR036759">
    <property type="entry name" value="TPK_catalytic_sf"/>
</dbReference>
<feature type="domain" description="Thiamin pyrophosphokinase thiamin-binding" evidence="6">
    <location>
        <begin position="132"/>
        <end position="215"/>
    </location>
</feature>
<dbReference type="PANTHER" id="PTHR41299:SF1">
    <property type="entry name" value="THIAMINE PYROPHOSPHOKINASE"/>
    <property type="match status" value="1"/>
</dbReference>
<dbReference type="EMBL" id="VUMO01000007">
    <property type="protein sequence ID" value="MSS20072.1"/>
    <property type="molecule type" value="Genomic_DNA"/>
</dbReference>
<accession>A0A7X2NG95</accession>
<dbReference type="RefSeq" id="WP_154576449.1">
    <property type="nucleotide sequence ID" value="NZ_VUMO01000007.1"/>
</dbReference>
<dbReference type="EC" id="2.7.6.2" evidence="5"/>
<dbReference type="AlphaFoldDB" id="A0A7X2NG95"/>
<dbReference type="GO" id="GO:0004788">
    <property type="term" value="F:thiamine diphosphokinase activity"/>
    <property type="evidence" value="ECO:0007669"/>
    <property type="project" value="UniProtKB-UniRule"/>
</dbReference>
<proteinExistence type="predicted"/>
<comment type="caution">
    <text evidence="7">The sequence shown here is derived from an EMBL/GenBank/DDBJ whole genome shotgun (WGS) entry which is preliminary data.</text>
</comment>
<dbReference type="InterPro" id="IPR036371">
    <property type="entry name" value="TPK_B1-bd_sf"/>
</dbReference>
<evidence type="ECO:0000256" key="4">
    <source>
        <dbReference type="ARBA" id="ARBA00022840"/>
    </source>
</evidence>
<dbReference type="GO" id="GO:0006772">
    <property type="term" value="P:thiamine metabolic process"/>
    <property type="evidence" value="ECO:0007669"/>
    <property type="project" value="UniProtKB-UniRule"/>
</dbReference>
<evidence type="ECO:0000256" key="5">
    <source>
        <dbReference type="NCBIfam" id="TIGR01378"/>
    </source>
</evidence>
<keyword evidence="1 7" id="KW-0808">Transferase</keyword>
<reference evidence="7 8" key="1">
    <citation type="submission" date="2019-08" db="EMBL/GenBank/DDBJ databases">
        <title>In-depth cultivation of the pig gut microbiome towards novel bacterial diversity and tailored functional studies.</title>
        <authorList>
            <person name="Wylensek D."/>
            <person name="Hitch T.C.A."/>
            <person name="Clavel T."/>
        </authorList>
    </citation>
    <scope>NUCLEOTIDE SEQUENCE [LARGE SCALE GENOMIC DNA]</scope>
    <source>
        <strain evidence="7 8">RF-744-FAT-4</strain>
    </source>
</reference>
<dbReference type="SUPFAM" id="SSF63999">
    <property type="entry name" value="Thiamin pyrophosphokinase, catalytic domain"/>
    <property type="match status" value="1"/>
</dbReference>
<dbReference type="PANTHER" id="PTHR41299">
    <property type="entry name" value="THIAMINE PYROPHOSPHOKINASE"/>
    <property type="match status" value="1"/>
</dbReference>
<dbReference type="Pfam" id="PF04265">
    <property type="entry name" value="TPK_B1_binding"/>
    <property type="match status" value="1"/>
</dbReference>
<dbReference type="SUPFAM" id="SSF63862">
    <property type="entry name" value="Thiamin pyrophosphokinase, substrate-binding domain"/>
    <property type="match status" value="1"/>
</dbReference>
<dbReference type="GO" id="GO:0030975">
    <property type="term" value="F:thiamine binding"/>
    <property type="evidence" value="ECO:0007669"/>
    <property type="project" value="InterPro"/>
</dbReference>
<dbReference type="InterPro" id="IPR007373">
    <property type="entry name" value="Thiamin_PyroPKinase_B1-bd"/>
</dbReference>
<dbReference type="Gene3D" id="3.40.50.10240">
    <property type="entry name" value="Thiamin pyrophosphokinase, catalytic domain"/>
    <property type="match status" value="1"/>
</dbReference>
<dbReference type="Pfam" id="PF04263">
    <property type="entry name" value="TPK_catalytic"/>
    <property type="match status" value="1"/>
</dbReference>
<organism evidence="7 8">
    <name type="scientific">Pseudoramibacter porci</name>
    <dbReference type="NCBI Taxonomy" id="2606631"/>
    <lineage>
        <taxon>Bacteria</taxon>
        <taxon>Bacillati</taxon>
        <taxon>Bacillota</taxon>
        <taxon>Clostridia</taxon>
        <taxon>Eubacteriales</taxon>
        <taxon>Eubacteriaceae</taxon>
        <taxon>Pseudoramibacter</taxon>
    </lineage>
</organism>
<dbReference type="GO" id="GO:0009229">
    <property type="term" value="P:thiamine diphosphate biosynthetic process"/>
    <property type="evidence" value="ECO:0007669"/>
    <property type="project" value="InterPro"/>
</dbReference>
<keyword evidence="4" id="KW-0067">ATP-binding</keyword>
<dbReference type="SMART" id="SM00983">
    <property type="entry name" value="TPK_B1_binding"/>
    <property type="match status" value="1"/>
</dbReference>
<dbReference type="NCBIfam" id="TIGR01378">
    <property type="entry name" value="thi_PPkinase"/>
    <property type="match status" value="1"/>
</dbReference>
<keyword evidence="8" id="KW-1185">Reference proteome</keyword>
<evidence type="ECO:0000256" key="3">
    <source>
        <dbReference type="ARBA" id="ARBA00022777"/>
    </source>
</evidence>
<dbReference type="GO" id="GO:0005524">
    <property type="term" value="F:ATP binding"/>
    <property type="evidence" value="ECO:0007669"/>
    <property type="project" value="UniProtKB-KW"/>
</dbReference>
<name>A0A7X2NG95_9FIRM</name>
<sequence length="222" mass="24136">MDNRKRKAAVFTGGDLSDTAFYARQLEQTQPDLVIGVDKGAELLDRLGVTPDLLVGDFDSIDPKVLKRLSAKGIPTETHPVRKDQTDTELALTRVLTVYPDVIYLYGATGTRLDHMLSSIDAMTIAAEQGVEIHLIDPHNDLSLYKGPQQMTLELPAGRTVSLLPLSDTAGPVTIAGFDYPLTDAMLTRRTSGWTVSNVTTAAPQTIDFDAGWLLVNVVLSE</sequence>
<evidence type="ECO:0000256" key="2">
    <source>
        <dbReference type="ARBA" id="ARBA00022741"/>
    </source>
</evidence>